<dbReference type="Proteomes" id="UP000248134">
    <property type="component" value="Unassembled WGS sequence"/>
</dbReference>
<proteinExistence type="predicted"/>
<dbReference type="RefSeq" id="WP_110786681.1">
    <property type="nucleotide sequence ID" value="NZ_QKQS01000023.1"/>
</dbReference>
<sequence length="64" mass="6857">MIGFLRKRPKAAAPKSDKKPGSSGETGKAKPEPPKPAPAADDDLYETGDICAPARDRDDYTKDL</sequence>
<accession>A0A323UDV3</accession>
<feature type="region of interest" description="Disordered" evidence="1">
    <location>
        <begin position="1"/>
        <end position="64"/>
    </location>
</feature>
<gene>
    <name evidence="2" type="ORF">DNX69_14555</name>
</gene>
<dbReference type="EMBL" id="QKQS01000023">
    <property type="protein sequence ID" value="PZA10581.1"/>
    <property type="molecule type" value="Genomic_DNA"/>
</dbReference>
<evidence type="ECO:0000313" key="3">
    <source>
        <dbReference type="Proteomes" id="UP000248134"/>
    </source>
</evidence>
<feature type="compositionally biased region" description="Basic and acidic residues" evidence="1">
    <location>
        <begin position="54"/>
        <end position="64"/>
    </location>
</feature>
<reference evidence="2 3" key="1">
    <citation type="submission" date="2018-06" db="EMBL/GenBank/DDBJ databases">
        <title>Draft Whole-Genome Sequence of the purple photosynthetic bacterium Rhodospeudomonas palustris XCP.</title>
        <authorList>
            <person name="Rayyan A."/>
            <person name="Meyer T.E."/>
            <person name="Kyndt J.A."/>
        </authorList>
    </citation>
    <scope>NUCLEOTIDE SEQUENCE [LARGE SCALE GENOMIC DNA]</scope>
    <source>
        <strain evidence="2 3">XCP</strain>
    </source>
</reference>
<organism evidence="2 3">
    <name type="scientific">Rhodopseudomonas palustris</name>
    <dbReference type="NCBI Taxonomy" id="1076"/>
    <lineage>
        <taxon>Bacteria</taxon>
        <taxon>Pseudomonadati</taxon>
        <taxon>Pseudomonadota</taxon>
        <taxon>Alphaproteobacteria</taxon>
        <taxon>Hyphomicrobiales</taxon>
        <taxon>Nitrobacteraceae</taxon>
        <taxon>Rhodopseudomonas</taxon>
    </lineage>
</organism>
<evidence type="ECO:0000313" key="2">
    <source>
        <dbReference type="EMBL" id="PZA10581.1"/>
    </source>
</evidence>
<feature type="compositionally biased region" description="Basic residues" evidence="1">
    <location>
        <begin position="1"/>
        <end position="10"/>
    </location>
</feature>
<protein>
    <submittedName>
        <fullName evidence="2">Uncharacterized protein</fullName>
    </submittedName>
</protein>
<evidence type="ECO:0000256" key="1">
    <source>
        <dbReference type="SAM" id="MobiDB-lite"/>
    </source>
</evidence>
<name>A0A323UDV3_RHOPL</name>
<dbReference type="AlphaFoldDB" id="A0A323UDV3"/>
<comment type="caution">
    <text evidence="2">The sequence shown here is derived from an EMBL/GenBank/DDBJ whole genome shotgun (WGS) entry which is preliminary data.</text>
</comment>